<evidence type="ECO:0000313" key="2">
    <source>
        <dbReference type="Proteomes" id="UP000279227"/>
    </source>
</evidence>
<protein>
    <submittedName>
        <fullName evidence="1">Bacteriophage Lambda NinG protein</fullName>
    </submittedName>
</protein>
<dbReference type="KEGG" id="cgle:NCTC11432_04321"/>
<dbReference type="EMBL" id="LR134289">
    <property type="protein sequence ID" value="VEE10697.1"/>
    <property type="molecule type" value="Genomic_DNA"/>
</dbReference>
<dbReference type="InterPro" id="IPR008713">
    <property type="entry name" value="Phage_lambda_NinG"/>
</dbReference>
<sequence>MLFCNFRFRNFTVKQLEMKDIKPKECVVCGEDFMPFKTTERVCSLTCALAYAKSDVDKKNAKAWRKEKKIRKEKLKTQSDWLQDLQKDFNTFIRLRDRDKPCISCGTTRTDIKYDAGHFWTTGGFPNVRFDEDNVHKQCSNNCNLKKSGNINEYRPRLIEKIGIERFEALEFKARNGVLKLSIPEIKEKIEYYRLKIREMKKDLITI</sequence>
<organism evidence="1 2">
    <name type="scientific">Chryseobacterium gleum</name>
    <name type="common">Flavobacterium gleum</name>
    <dbReference type="NCBI Taxonomy" id="250"/>
    <lineage>
        <taxon>Bacteria</taxon>
        <taxon>Pseudomonadati</taxon>
        <taxon>Bacteroidota</taxon>
        <taxon>Flavobacteriia</taxon>
        <taxon>Flavobacteriales</taxon>
        <taxon>Weeksellaceae</taxon>
        <taxon>Chryseobacterium group</taxon>
        <taxon>Chryseobacterium</taxon>
    </lineage>
</organism>
<evidence type="ECO:0000313" key="1">
    <source>
        <dbReference type="EMBL" id="VEE10697.1"/>
    </source>
</evidence>
<proteinExistence type="predicted"/>
<dbReference type="STRING" id="525257.HMPREF0204_11385"/>
<dbReference type="AlphaFoldDB" id="A0A3S5E363"/>
<name>A0A3S5E363_CHRGE</name>
<accession>A0A3S5E363</accession>
<gene>
    <name evidence="1" type="ORF">NCTC11432_04321</name>
</gene>
<dbReference type="Pfam" id="PF05766">
    <property type="entry name" value="NinG"/>
    <property type="match status" value="1"/>
</dbReference>
<dbReference type="Proteomes" id="UP000279227">
    <property type="component" value="Chromosome"/>
</dbReference>
<reference evidence="1 2" key="1">
    <citation type="submission" date="2018-12" db="EMBL/GenBank/DDBJ databases">
        <authorList>
            <consortium name="Pathogen Informatics"/>
        </authorList>
    </citation>
    <scope>NUCLEOTIDE SEQUENCE [LARGE SCALE GENOMIC DNA]</scope>
    <source>
        <strain evidence="1 2">NCTC11432</strain>
    </source>
</reference>